<dbReference type="PROSITE" id="PS50086">
    <property type="entry name" value="TBC_RABGAP"/>
    <property type="match status" value="1"/>
</dbReference>
<dbReference type="GO" id="GO:0005096">
    <property type="term" value="F:GTPase activator activity"/>
    <property type="evidence" value="ECO:0007669"/>
    <property type="project" value="UniProtKB-KW"/>
</dbReference>
<sequence>MDVTANPRRESHCSLPAEREPLPTDSMVTVPLSDPQLSPRELEPEYQLLDSPTASQDAEPSTAEKHDTPRKDDVVVDRTSKARSRSTESYSSVRSRSTEEYKEADDREENEQLNWETVEIGNTKPKALDGEMPAEESTDALVARLERENEDLAGNPKSGIAKTGHPQTNSTADSVIELKKLANDPSRSSLRFSQVPTPPLTDLEFWATLVADYQNAIRRFPTLIPTKICAGIPPPLRGIVWPVIAGAADPSLRTKFERLSGETSPYEGLIEKDIGRSFPNVEMFRDPNGEGQQMMAKVLKCFSIHDKEIGYCQGLGFVVGPLLMHMNDVEAFCVLVRLMDHYDLRSCFLPSLSGLHLRIYQFQALLSDHLKELDAHLKSLNIEPVYVSQWFMSFFAVTCPLPMLLRIYDVLLHDGACVTLMRVALSLMRRNEKKLLACNEFEDVMQLLLSRSLWDPYGCNADDLVVDFVSLSSIVTPETLDSLESDYKESKATSQGVNLLQLESPTSKFWGKFWPGSSGHNSKALSLNPGNSAAGSCEPNGVRRTPSKQSMASTLNSFESISDASTAPTEASITNDRRRTKPSGGQNKDRDLHTQIEDLLVALTDMQREQAALAKELQREREEREEDLQVARLMFDYIKEQGEDEKNAELLAKGSDRFTTTTESRRMSTLQTKQQLREDVTMWKDKHTIEAGRCRDLNRRLDEHEQDNTQLREQLRETRNRLQESHNQKQRLEKTVQELRQRKSSGSERHSDSGSPSDDRPSSGLREFKLGRTPTFSKRSSSLGISALLPASAESNNTPPPAADESLLLELVNSKTGEAVARQELEEVRAKLESLRKLMLRDVTSVSPRPSPVADPSATNLTLSLPVPGNLSNIYTEPQSRTPSPATSAAGGFFSGWTKRTPSTSNVNLSVAK</sequence>
<feature type="compositionally biased region" description="Basic and acidic residues" evidence="4">
    <location>
        <begin position="62"/>
        <end position="80"/>
    </location>
</feature>
<feature type="compositionally biased region" description="Polar residues" evidence="4">
    <location>
        <begin position="50"/>
        <end position="59"/>
    </location>
</feature>
<dbReference type="PANTHER" id="PTHR47219">
    <property type="entry name" value="RAB GTPASE-ACTIVATING PROTEIN 1-LIKE"/>
    <property type="match status" value="1"/>
</dbReference>
<dbReference type="InterPro" id="IPR000195">
    <property type="entry name" value="Rab-GAP-TBC_dom"/>
</dbReference>
<dbReference type="Pfam" id="PF00566">
    <property type="entry name" value="RabGAP-TBC"/>
    <property type="match status" value="1"/>
</dbReference>
<feature type="compositionally biased region" description="Polar residues" evidence="4">
    <location>
        <begin position="872"/>
        <end position="887"/>
    </location>
</feature>
<feature type="compositionally biased region" description="Polar residues" evidence="4">
    <location>
        <begin position="547"/>
        <end position="574"/>
    </location>
</feature>
<evidence type="ECO:0000313" key="7">
    <source>
        <dbReference type="Proteomes" id="UP000224634"/>
    </source>
</evidence>
<dbReference type="GO" id="GO:0031267">
    <property type="term" value="F:small GTPase binding"/>
    <property type="evidence" value="ECO:0007669"/>
    <property type="project" value="TreeGrafter"/>
</dbReference>
<dbReference type="PANTHER" id="PTHR47219:SF9">
    <property type="entry name" value="GTPASE ACTIVATING PROTEIN AND CENTROSOME-ASSOCIATED, ISOFORM B"/>
    <property type="match status" value="1"/>
</dbReference>
<dbReference type="FunFam" id="1.10.10.750:FF:000003">
    <property type="entry name" value="GTPase activating protein (Evi5)"/>
    <property type="match status" value="1"/>
</dbReference>
<keyword evidence="1" id="KW-0343">GTPase activation</keyword>
<protein>
    <recommendedName>
        <fullName evidence="5">Rab-GAP TBC domain-containing protein</fullName>
    </recommendedName>
</protein>
<keyword evidence="2 3" id="KW-0175">Coiled coil</keyword>
<feature type="region of interest" description="Disordered" evidence="4">
    <location>
        <begin position="521"/>
        <end position="593"/>
    </location>
</feature>
<feature type="domain" description="Rab-GAP TBC" evidence="5">
    <location>
        <begin position="231"/>
        <end position="415"/>
    </location>
</feature>
<dbReference type="Gene3D" id="1.10.8.270">
    <property type="entry name" value="putative rabgap domain of human tbc1 domain family member 14 like domains"/>
    <property type="match status" value="1"/>
</dbReference>
<feature type="compositionally biased region" description="Polar residues" evidence="4">
    <location>
        <begin position="521"/>
        <end position="534"/>
    </location>
</feature>
<dbReference type="EMBL" id="PDNA01000022">
    <property type="protein sequence ID" value="PGH23604.1"/>
    <property type="molecule type" value="Genomic_DNA"/>
</dbReference>
<proteinExistence type="predicted"/>
<dbReference type="InterPro" id="IPR035969">
    <property type="entry name" value="Rab-GAP_TBC_sf"/>
</dbReference>
<feature type="compositionally biased region" description="Basic and acidic residues" evidence="4">
    <location>
        <begin position="96"/>
        <end position="105"/>
    </location>
</feature>
<evidence type="ECO:0000313" key="6">
    <source>
        <dbReference type="EMBL" id="PGH23604.1"/>
    </source>
</evidence>
<dbReference type="SMART" id="SM00164">
    <property type="entry name" value="TBC"/>
    <property type="match status" value="1"/>
</dbReference>
<comment type="caution">
    <text evidence="6">The sequence shown here is derived from an EMBL/GenBank/DDBJ whole genome shotgun (WGS) entry which is preliminary data.</text>
</comment>
<accession>A0A2B7YHN6</accession>
<dbReference type="Gene3D" id="1.10.472.80">
    <property type="entry name" value="Ypt/Rab-GAP domain of gyp1p, domain 3"/>
    <property type="match status" value="1"/>
</dbReference>
<dbReference type="AlphaFoldDB" id="A0A2B7YHN6"/>
<gene>
    <name evidence="6" type="ORF">AJ80_02385</name>
</gene>
<feature type="compositionally biased region" description="Basic and acidic residues" evidence="4">
    <location>
        <begin position="7"/>
        <end position="22"/>
    </location>
</feature>
<name>A0A2B7YHN6_POLH7</name>
<evidence type="ECO:0000256" key="4">
    <source>
        <dbReference type="SAM" id="MobiDB-lite"/>
    </source>
</evidence>
<feature type="coiled-coil region" evidence="3">
    <location>
        <begin position="596"/>
        <end position="634"/>
    </location>
</feature>
<feature type="region of interest" description="Disordered" evidence="4">
    <location>
        <begin position="720"/>
        <end position="781"/>
    </location>
</feature>
<feature type="region of interest" description="Disordered" evidence="4">
    <location>
        <begin position="1"/>
        <end position="111"/>
    </location>
</feature>
<reference evidence="6 7" key="1">
    <citation type="submission" date="2017-10" db="EMBL/GenBank/DDBJ databases">
        <title>Comparative genomics in systemic dimorphic fungi from Ajellomycetaceae.</title>
        <authorList>
            <person name="Munoz J.F."/>
            <person name="Mcewen J.G."/>
            <person name="Clay O.K."/>
            <person name="Cuomo C.A."/>
        </authorList>
    </citation>
    <scope>NUCLEOTIDE SEQUENCE [LARGE SCALE GENOMIC DNA]</scope>
    <source>
        <strain evidence="6 7">UAMH7299</strain>
    </source>
</reference>
<dbReference type="OrthoDB" id="159449at2759"/>
<dbReference type="InterPro" id="IPR050302">
    <property type="entry name" value="Rab_GAP_TBC_domain"/>
</dbReference>
<evidence type="ECO:0000256" key="2">
    <source>
        <dbReference type="ARBA" id="ARBA00023054"/>
    </source>
</evidence>
<evidence type="ECO:0000256" key="3">
    <source>
        <dbReference type="SAM" id="Coils"/>
    </source>
</evidence>
<dbReference type="STRING" id="1447883.A0A2B7YHN6"/>
<dbReference type="Proteomes" id="UP000224634">
    <property type="component" value="Unassembled WGS sequence"/>
</dbReference>
<evidence type="ECO:0000256" key="1">
    <source>
        <dbReference type="ARBA" id="ARBA00022468"/>
    </source>
</evidence>
<dbReference type="FunFam" id="1.10.472.80:FF:000027">
    <property type="entry name" value="GTPase activating protein (Evi5)"/>
    <property type="match status" value="1"/>
</dbReference>
<dbReference type="SUPFAM" id="SSF47923">
    <property type="entry name" value="Ypt/Rab-GAP domain of gyp1p"/>
    <property type="match status" value="2"/>
</dbReference>
<evidence type="ECO:0000259" key="5">
    <source>
        <dbReference type="PROSITE" id="PS50086"/>
    </source>
</evidence>
<feature type="compositionally biased region" description="Polar residues" evidence="4">
    <location>
        <begin position="898"/>
        <end position="913"/>
    </location>
</feature>
<feature type="compositionally biased region" description="Basic and acidic residues" evidence="4">
    <location>
        <begin position="720"/>
        <end position="770"/>
    </location>
</feature>
<dbReference type="FunFam" id="1.10.8.270:FF:000001">
    <property type="entry name" value="TBC1 domain family member 1"/>
    <property type="match status" value="1"/>
</dbReference>
<feature type="region of interest" description="Disordered" evidence="4">
    <location>
        <begin position="872"/>
        <end position="913"/>
    </location>
</feature>
<organism evidence="6 7">
    <name type="scientific">Polytolypa hystricis (strain UAMH7299)</name>
    <dbReference type="NCBI Taxonomy" id="1447883"/>
    <lineage>
        <taxon>Eukaryota</taxon>
        <taxon>Fungi</taxon>
        <taxon>Dikarya</taxon>
        <taxon>Ascomycota</taxon>
        <taxon>Pezizomycotina</taxon>
        <taxon>Eurotiomycetes</taxon>
        <taxon>Eurotiomycetidae</taxon>
        <taxon>Onygenales</taxon>
        <taxon>Onygenales incertae sedis</taxon>
        <taxon>Polytolypa</taxon>
    </lineage>
</organism>
<dbReference type="Gene3D" id="1.10.10.750">
    <property type="entry name" value="Ypt/Rab-GAP domain of gyp1p, domain 1"/>
    <property type="match status" value="1"/>
</dbReference>
<keyword evidence="7" id="KW-1185">Reference proteome</keyword>